<dbReference type="Gene3D" id="1.25.10.10">
    <property type="entry name" value="Leucine-rich Repeat Variant"/>
    <property type="match status" value="1"/>
</dbReference>
<dbReference type="OrthoDB" id="679747at2759"/>
<keyword evidence="1" id="KW-0812">Transmembrane</keyword>
<accession>A0A368PTY6</accession>
<sequence length="705" mass="79134">MEGDVGRPEELMINSYVRLRAANGNIASALGFLALLWSTVVVLGGFIDDLQLKEFWVLTALSFLMACRMAEIINNELSKGIYWEEDDIIDTLRQQKWFEAHKVVIVLCVVLALKFIFATCFILLYLLSPFVNLGVAVWRLVRRDYGDAGGDIGNRSKLNAALDIFYGLILIQSLFAIYYIVIYFVDDRLISPTVKYCGLEERCRPIVRSYYSETTRKFRKDGELPDDWNLIAYGVEKLESAFGDDHLWGARVLDQLFSKDKSVRQELLSSRSCIQNLIGMIGRRGTADNVENRERAARILAHLASDLNIAHFPGTLQRICSLLESCNKQSATENCAEISKHRRLLSNITSPLLISQGLQILERLTQDEENCTEITKHPRLLSKITSTVSSHNFLSNRRDNTMVEMLSRSLTVVNRLLTSPGDGATRLRQEMAGNKEAVSNLVAILETDSEGAQELHEQVLEVLAELAFDGSFTKPAFGESECMLDKLFKTLHRIFLEEKDGNAVVGEADREKDTRLRGKAGEALARLLPVRAARDANNVAGILSKQDEINLLTKVFDHITAMKGATIGANNERQSDERNLLAAMLSLVVVICNEHIISREDFVRAIHEDAALVKKLAEVLKLNKQCTAECLRVAKLTCQVVIAMVQAKPSFVQHFNEHNFKEELTEALEIMSEVDGCMLFASLVKEAHKLLNSAQEHGVRSTEFH</sequence>
<keyword evidence="1" id="KW-0472">Membrane</keyword>
<dbReference type="AlphaFoldDB" id="A0A368PTY6"/>
<evidence type="ECO:0000313" key="2">
    <source>
        <dbReference type="EMBL" id="RCV09256.1"/>
    </source>
</evidence>
<dbReference type="PANTHER" id="PTHR33115:SF56">
    <property type="entry name" value="OS05G0239400 PROTEIN"/>
    <property type="match status" value="1"/>
</dbReference>
<dbReference type="SUPFAM" id="SSF48371">
    <property type="entry name" value="ARM repeat"/>
    <property type="match status" value="1"/>
</dbReference>
<proteinExistence type="predicted"/>
<dbReference type="InterPro" id="IPR011989">
    <property type="entry name" value="ARM-like"/>
</dbReference>
<reference evidence="2" key="2">
    <citation type="submission" date="2015-07" db="EMBL/GenBank/DDBJ databases">
        <authorList>
            <person name="Noorani M."/>
        </authorList>
    </citation>
    <scope>NUCLEOTIDE SEQUENCE</scope>
    <source>
        <strain evidence="2">Yugu1</strain>
    </source>
</reference>
<dbReference type="PANTHER" id="PTHR33115">
    <property type="entry name" value="ARM REPEAT SUPERFAMILY PROTEIN"/>
    <property type="match status" value="1"/>
</dbReference>
<protein>
    <submittedName>
        <fullName evidence="2">Uncharacterized protein</fullName>
    </submittedName>
</protein>
<organism evidence="2">
    <name type="scientific">Setaria italica</name>
    <name type="common">Foxtail millet</name>
    <name type="synonym">Panicum italicum</name>
    <dbReference type="NCBI Taxonomy" id="4555"/>
    <lineage>
        <taxon>Eukaryota</taxon>
        <taxon>Viridiplantae</taxon>
        <taxon>Streptophyta</taxon>
        <taxon>Embryophyta</taxon>
        <taxon>Tracheophyta</taxon>
        <taxon>Spermatophyta</taxon>
        <taxon>Magnoliopsida</taxon>
        <taxon>Liliopsida</taxon>
        <taxon>Poales</taxon>
        <taxon>Poaceae</taxon>
        <taxon>PACMAD clade</taxon>
        <taxon>Panicoideae</taxon>
        <taxon>Panicodae</taxon>
        <taxon>Paniceae</taxon>
        <taxon>Cenchrinae</taxon>
        <taxon>Setaria</taxon>
    </lineage>
</organism>
<name>A0A368PTY6_SETIT</name>
<dbReference type="InterPro" id="IPR016024">
    <property type="entry name" value="ARM-type_fold"/>
</dbReference>
<feature type="transmembrane region" description="Helical" evidence="1">
    <location>
        <begin position="103"/>
        <end position="127"/>
    </location>
</feature>
<feature type="transmembrane region" description="Helical" evidence="1">
    <location>
        <begin position="164"/>
        <end position="185"/>
    </location>
</feature>
<reference evidence="2" key="1">
    <citation type="journal article" date="2012" name="Nat. Biotechnol.">
        <title>Reference genome sequence of the model plant Setaria.</title>
        <authorList>
            <person name="Bennetzen J.L."/>
            <person name="Schmutz J."/>
            <person name="Wang H."/>
            <person name="Percifield R."/>
            <person name="Hawkins J."/>
            <person name="Pontaroli A.C."/>
            <person name="Estep M."/>
            <person name="Feng L."/>
            <person name="Vaughn J.N."/>
            <person name="Grimwood J."/>
            <person name="Jenkins J."/>
            <person name="Barry K."/>
            <person name="Lindquist E."/>
            <person name="Hellsten U."/>
            <person name="Deshpande S."/>
            <person name="Wang X."/>
            <person name="Wu X."/>
            <person name="Mitros T."/>
            <person name="Triplett J."/>
            <person name="Yang X."/>
            <person name="Ye C.Y."/>
            <person name="Mauro-Herrera M."/>
            <person name="Wang L."/>
            <person name="Li P."/>
            <person name="Sharma M."/>
            <person name="Sharma R."/>
            <person name="Ronald P.C."/>
            <person name="Panaud O."/>
            <person name="Kellogg E.A."/>
            <person name="Brutnell T.P."/>
            <person name="Doust A.N."/>
            <person name="Tuskan G.A."/>
            <person name="Rokhsar D."/>
            <person name="Devos K.M."/>
        </authorList>
    </citation>
    <scope>NUCLEOTIDE SEQUENCE [LARGE SCALE GENOMIC DNA]</scope>
    <source>
        <strain evidence="2">Yugu1</strain>
    </source>
</reference>
<dbReference type="EMBL" id="CM003529">
    <property type="protein sequence ID" value="RCV09256.1"/>
    <property type="molecule type" value="Genomic_DNA"/>
</dbReference>
<gene>
    <name evidence="2" type="ORF">SETIT_2G012700v2</name>
</gene>
<evidence type="ECO:0000256" key="1">
    <source>
        <dbReference type="SAM" id="Phobius"/>
    </source>
</evidence>
<keyword evidence="1" id="KW-1133">Transmembrane helix</keyword>
<feature type="transmembrane region" description="Helical" evidence="1">
    <location>
        <begin position="21"/>
        <end position="43"/>
    </location>
</feature>